<evidence type="ECO:0000256" key="2">
    <source>
        <dbReference type="ARBA" id="ARBA00022475"/>
    </source>
</evidence>
<dbReference type="Pfam" id="PF06081">
    <property type="entry name" value="ArAE_1"/>
    <property type="match status" value="1"/>
</dbReference>
<reference evidence="8 9" key="1">
    <citation type="submission" date="2020-08" db="EMBL/GenBank/DDBJ databases">
        <title>Genomic Encyclopedia of Type Strains, Phase IV (KMG-IV): sequencing the most valuable type-strain genomes for metagenomic binning, comparative biology and taxonomic classification.</title>
        <authorList>
            <person name="Goeker M."/>
        </authorList>
    </citation>
    <scope>NUCLEOTIDE SEQUENCE [LARGE SCALE GENOMIC DNA]</scope>
    <source>
        <strain evidence="8 9">DSM 45615</strain>
    </source>
</reference>
<evidence type="ECO:0000256" key="4">
    <source>
        <dbReference type="ARBA" id="ARBA00022989"/>
    </source>
</evidence>
<evidence type="ECO:0000313" key="8">
    <source>
        <dbReference type="EMBL" id="MBB5132777.1"/>
    </source>
</evidence>
<keyword evidence="5 7" id="KW-0472">Membrane</keyword>
<feature type="compositionally biased region" description="Basic residues" evidence="6">
    <location>
        <begin position="368"/>
        <end position="380"/>
    </location>
</feature>
<evidence type="ECO:0000256" key="7">
    <source>
        <dbReference type="SAM" id="Phobius"/>
    </source>
</evidence>
<keyword evidence="3 7" id="KW-0812">Transmembrane</keyword>
<dbReference type="RefSeq" id="WP_185049792.1">
    <property type="nucleotide sequence ID" value="NZ_BAABIX010000005.1"/>
</dbReference>
<evidence type="ECO:0000256" key="3">
    <source>
        <dbReference type="ARBA" id="ARBA00022692"/>
    </source>
</evidence>
<dbReference type="InterPro" id="IPR010343">
    <property type="entry name" value="ArAE_1"/>
</dbReference>
<evidence type="ECO:0000256" key="6">
    <source>
        <dbReference type="SAM" id="MobiDB-lite"/>
    </source>
</evidence>
<dbReference type="EMBL" id="JACHGN010000005">
    <property type="protein sequence ID" value="MBB5132777.1"/>
    <property type="molecule type" value="Genomic_DNA"/>
</dbReference>
<dbReference type="GO" id="GO:0016020">
    <property type="term" value="C:membrane"/>
    <property type="evidence" value="ECO:0007669"/>
    <property type="project" value="UniProtKB-SubCell"/>
</dbReference>
<keyword evidence="2" id="KW-1003">Cell membrane</keyword>
<evidence type="ECO:0008006" key="10">
    <source>
        <dbReference type="Google" id="ProtNLM"/>
    </source>
</evidence>
<accession>A0A840P6C7</accession>
<dbReference type="AlphaFoldDB" id="A0A840P6C7"/>
<comment type="caution">
    <text evidence="8">The sequence shown here is derived from an EMBL/GenBank/DDBJ whole genome shotgun (WGS) entry which is preliminary data.</text>
</comment>
<evidence type="ECO:0000256" key="5">
    <source>
        <dbReference type="ARBA" id="ARBA00023136"/>
    </source>
</evidence>
<sequence length="394" mass="42773">MRVRPILLATLRAQPTAVFIARLTITAVAAYLLALRLPAAQAPPLLAPLTALLVVQYTLYRTVRTAIERILSVLAGVVIAVLVSATLGFSWWTLGVTIAAALVIGYVARLGDHLLEVPISAMLIFALGAHTPAGALDRILETVLGAATGLVAGLIASPVHMSPAQEAIAELGDRLGAMVDRMAERLAGHPGGEVFAEMLDDARMLGGEIERTDQALSQAEESLRLNLRAAALHPMGIALRSGLETLEHSALTLRGMVRSLADRERLPGSAAVYDAEARGRLADALREVAEIVRAFATLVRAESHEEARACAESLRSRLQEGRGLRDEFAEALPPWTSARSPEWRLHAELLVHLDRLLDLFDSEHRAQARNRRRRPVRRGFPRTPRGLNARARRS</sequence>
<keyword evidence="4 7" id="KW-1133">Transmembrane helix</keyword>
<organism evidence="8 9">
    <name type="scientific">Thermocatellispora tengchongensis</name>
    <dbReference type="NCBI Taxonomy" id="1073253"/>
    <lineage>
        <taxon>Bacteria</taxon>
        <taxon>Bacillati</taxon>
        <taxon>Actinomycetota</taxon>
        <taxon>Actinomycetes</taxon>
        <taxon>Streptosporangiales</taxon>
        <taxon>Streptosporangiaceae</taxon>
        <taxon>Thermocatellispora</taxon>
    </lineage>
</organism>
<feature type="transmembrane region" description="Helical" evidence="7">
    <location>
        <begin position="12"/>
        <end position="34"/>
    </location>
</feature>
<feature type="transmembrane region" description="Helical" evidence="7">
    <location>
        <begin position="40"/>
        <end position="59"/>
    </location>
</feature>
<feature type="transmembrane region" description="Helical" evidence="7">
    <location>
        <begin position="66"/>
        <end position="83"/>
    </location>
</feature>
<protein>
    <recommendedName>
        <fullName evidence="10">FUSC family protein</fullName>
    </recommendedName>
</protein>
<proteinExistence type="predicted"/>
<dbReference type="Proteomes" id="UP000578449">
    <property type="component" value="Unassembled WGS sequence"/>
</dbReference>
<comment type="subcellular location">
    <subcellularLocation>
        <location evidence="1">Cell membrane</location>
        <topology evidence="1">Multi-pass membrane protein</topology>
    </subcellularLocation>
</comment>
<evidence type="ECO:0000256" key="1">
    <source>
        <dbReference type="ARBA" id="ARBA00004651"/>
    </source>
</evidence>
<feature type="region of interest" description="Disordered" evidence="6">
    <location>
        <begin position="368"/>
        <end position="394"/>
    </location>
</feature>
<gene>
    <name evidence="8" type="ORF">HNP84_002498</name>
</gene>
<name>A0A840P6C7_9ACTN</name>
<evidence type="ECO:0000313" key="9">
    <source>
        <dbReference type="Proteomes" id="UP000578449"/>
    </source>
</evidence>
<keyword evidence="9" id="KW-1185">Reference proteome</keyword>